<gene>
    <name evidence="6" type="ORF">KUCA_T00004608001</name>
</gene>
<evidence type="ECO:0000259" key="5">
    <source>
        <dbReference type="PROSITE" id="PS50303"/>
    </source>
</evidence>
<dbReference type="InterPro" id="IPR033133">
    <property type="entry name" value="PUM-HD"/>
</dbReference>
<dbReference type="PANTHER" id="PTHR13389">
    <property type="entry name" value="PUMILIO HOMOLOG 3"/>
    <property type="match status" value="1"/>
</dbReference>
<dbReference type="InterPro" id="IPR040059">
    <property type="entry name" value="PUM3"/>
</dbReference>
<keyword evidence="7" id="KW-1185">Reference proteome</keyword>
<feature type="region of interest" description="Disordered" evidence="4">
    <location>
        <begin position="1"/>
        <end position="116"/>
    </location>
</feature>
<feature type="compositionally biased region" description="Acidic residues" evidence="4">
    <location>
        <begin position="44"/>
        <end position="72"/>
    </location>
</feature>
<keyword evidence="2" id="KW-0694">RNA-binding</keyword>
<proteinExistence type="predicted"/>
<dbReference type="InterPro" id="IPR001313">
    <property type="entry name" value="Pumilio_RNA-bd_rpt"/>
</dbReference>
<dbReference type="EMBL" id="HG793129">
    <property type="protein sequence ID" value="CDK28624.1"/>
    <property type="molecule type" value="Genomic_DNA"/>
</dbReference>
<dbReference type="SUPFAM" id="SSF48371">
    <property type="entry name" value="ARM repeat"/>
    <property type="match status" value="1"/>
</dbReference>
<evidence type="ECO:0000256" key="3">
    <source>
        <dbReference type="PROSITE-ProRule" id="PRU00317"/>
    </source>
</evidence>
<feature type="repeat" description="Pumilio" evidence="3">
    <location>
        <begin position="157"/>
        <end position="193"/>
    </location>
</feature>
<dbReference type="GO" id="GO:0050821">
    <property type="term" value="P:protein stabilization"/>
    <property type="evidence" value="ECO:0007669"/>
    <property type="project" value="EnsemblFungi"/>
</dbReference>
<dbReference type="GeneID" id="34522002"/>
<dbReference type="PANTHER" id="PTHR13389:SF0">
    <property type="entry name" value="PUMILIO HOMOLOG 3"/>
    <property type="match status" value="1"/>
</dbReference>
<dbReference type="GO" id="GO:0101031">
    <property type="term" value="C:protein folding chaperone complex"/>
    <property type="evidence" value="ECO:0007669"/>
    <property type="project" value="EnsemblFungi"/>
</dbReference>
<evidence type="ECO:0000256" key="2">
    <source>
        <dbReference type="ARBA" id="ARBA00022884"/>
    </source>
</evidence>
<name>W6MPJ0_9ASCO</name>
<dbReference type="GO" id="GO:0005730">
    <property type="term" value="C:nucleolus"/>
    <property type="evidence" value="ECO:0007669"/>
    <property type="project" value="TreeGrafter"/>
</dbReference>
<dbReference type="STRING" id="1382522.W6MPJ0"/>
<evidence type="ECO:0000256" key="1">
    <source>
        <dbReference type="ARBA" id="ARBA00022737"/>
    </source>
</evidence>
<keyword evidence="1" id="KW-0677">Repeat</keyword>
<sequence>MVSADPADLKRQRQAKSSSVERKKAKQVKSSYRAPAPKPKVVSESEEEDEDEEDEEVQLDAEVESSDDELDQLENNNDMSVDDEESGEEEQIEDNGLPKQSSKEQHAEQKKVLNERKLQRKSGVEVQRIKQLWEKLRVKTPPVPKQVRDKLSDEIWSLAKNVITDLVMKHDASRVVQTLVKYSNRERRDAVVASLKGKYYELATSSYGKYLLVKLLHYGSKESRELILNELHGKLRKLMRHREGAYVVEDLYVLYATNKQKQQMIREFWGAEYAVFKDAGKDKDIVATCEESVEKRNLIASNLISTIQASVEKGSTGFQILHAAMREYTKIFKDKEVTEFIELLHEQIAELVHTPEGCEVACTLIAKANAKERKSIVRSLRDHADNLATNEFGNIVLITLFMTVDDTVLVSKTFSAVYAEKMHELVTQKFSRRPFIYILNGLDPHFFSPTVTKELVKYEQMSLQTSKKPQDQRRAELLKHFAPSFFTALIEHPYESLGENIGSQFMQELLMNSVESDDLKEKAIDQLIESLKGDIKEETHLVNKPFTPRLLRSLIQGGRWDAKQGKIVKLEGVSGVGHVFAVKLYEELFAEDEKNLEKWVKSPASFVIVSLFESFGKSEKKYTKQIKSLAKTIEIEADSNKGCQLLLKLF</sequence>
<dbReference type="AlphaFoldDB" id="W6MPJ0"/>
<dbReference type="GO" id="GO:0070180">
    <property type="term" value="F:large ribosomal subunit rRNA binding"/>
    <property type="evidence" value="ECO:0007669"/>
    <property type="project" value="EnsemblFungi"/>
</dbReference>
<dbReference type="GO" id="GO:0000900">
    <property type="term" value="F:mRNA regulatory element binding translation repressor activity"/>
    <property type="evidence" value="ECO:0007669"/>
    <property type="project" value="EnsemblFungi"/>
</dbReference>
<feature type="compositionally biased region" description="Basic and acidic residues" evidence="4">
    <location>
        <begin position="101"/>
        <end position="116"/>
    </location>
</feature>
<dbReference type="GO" id="GO:0030687">
    <property type="term" value="C:preribosome, large subunit precursor"/>
    <property type="evidence" value="ECO:0007669"/>
    <property type="project" value="EnsemblFungi"/>
</dbReference>
<dbReference type="GO" id="GO:0003730">
    <property type="term" value="F:mRNA 3'-UTR binding"/>
    <property type="evidence" value="ECO:0007669"/>
    <property type="project" value="EnsemblFungi"/>
</dbReference>
<evidence type="ECO:0000256" key="4">
    <source>
        <dbReference type="SAM" id="MobiDB-lite"/>
    </source>
</evidence>
<evidence type="ECO:0000313" key="6">
    <source>
        <dbReference type="EMBL" id="CDK28624.1"/>
    </source>
</evidence>
<reference evidence="6" key="1">
    <citation type="submission" date="2013-12" db="EMBL/GenBank/DDBJ databases">
        <authorList>
            <person name="Genoscope - CEA"/>
        </authorList>
    </citation>
    <scope>NUCLEOTIDE SEQUENCE</scope>
    <source>
        <strain evidence="6">CBS 1993</strain>
    </source>
</reference>
<dbReference type="Proteomes" id="UP000019384">
    <property type="component" value="Unassembled WGS sequence"/>
</dbReference>
<dbReference type="GO" id="GO:0015934">
    <property type="term" value="C:large ribosomal subunit"/>
    <property type="evidence" value="ECO:0007669"/>
    <property type="project" value="EnsemblFungi"/>
</dbReference>
<dbReference type="Pfam" id="PF08144">
    <property type="entry name" value="CPL"/>
    <property type="match status" value="1"/>
</dbReference>
<organism evidence="6 7">
    <name type="scientific">Kuraishia capsulata CBS 1993</name>
    <dbReference type="NCBI Taxonomy" id="1382522"/>
    <lineage>
        <taxon>Eukaryota</taxon>
        <taxon>Fungi</taxon>
        <taxon>Dikarya</taxon>
        <taxon>Ascomycota</taxon>
        <taxon>Saccharomycotina</taxon>
        <taxon>Pichiomycetes</taxon>
        <taxon>Pichiales</taxon>
        <taxon>Pichiaceae</taxon>
        <taxon>Kuraishia</taxon>
    </lineage>
</organism>
<feature type="repeat" description="Pumilio" evidence="3">
    <location>
        <begin position="194"/>
        <end position="229"/>
    </location>
</feature>
<protein>
    <recommendedName>
        <fullName evidence="5">PUM-HD domain-containing protein</fullName>
    </recommendedName>
</protein>
<dbReference type="OrthoDB" id="497380at2759"/>
<evidence type="ECO:0000313" key="7">
    <source>
        <dbReference type="Proteomes" id="UP000019384"/>
    </source>
</evidence>
<dbReference type="InterPro" id="IPR012959">
    <property type="entry name" value="CPL_dom"/>
</dbReference>
<dbReference type="Gene3D" id="1.25.10.10">
    <property type="entry name" value="Leucine-rich Repeat Variant"/>
    <property type="match status" value="1"/>
</dbReference>
<dbReference type="InterPro" id="IPR011989">
    <property type="entry name" value="ARM-like"/>
</dbReference>
<dbReference type="RefSeq" id="XP_022460614.1">
    <property type="nucleotide sequence ID" value="XM_022601360.1"/>
</dbReference>
<reference evidence="6" key="2">
    <citation type="submission" date="2014-02" db="EMBL/GenBank/DDBJ databases">
        <title>Complete DNA sequence of /Kuraishia capsulata/ illustrates novel genomic features among budding yeasts (/Saccharomycotina/).</title>
        <authorList>
            <person name="Morales L."/>
            <person name="Noel B."/>
            <person name="Porcel B."/>
            <person name="Marcet-Houben M."/>
            <person name="Hullo M-F."/>
            <person name="Sacerdot C."/>
            <person name="Tekaia F."/>
            <person name="Leh-Louis V."/>
            <person name="Despons L."/>
            <person name="Khanna V."/>
            <person name="Aury J-M."/>
            <person name="Barbe V."/>
            <person name="Couloux A."/>
            <person name="Labadie K."/>
            <person name="Pelletier E."/>
            <person name="Souciet J-L."/>
            <person name="Boekhout T."/>
            <person name="Gabaldon T."/>
            <person name="Wincker P."/>
            <person name="Dujon B."/>
        </authorList>
    </citation>
    <scope>NUCLEOTIDE SEQUENCE</scope>
    <source>
        <strain evidence="6">CBS 1993</strain>
    </source>
</reference>
<dbReference type="InterPro" id="IPR016024">
    <property type="entry name" value="ARM-type_fold"/>
</dbReference>
<dbReference type="HOGENOM" id="CLU_013994_1_0_1"/>
<feature type="domain" description="PUM-HD" evidence="5">
    <location>
        <begin position="128"/>
        <end position="482"/>
    </location>
</feature>
<dbReference type="GO" id="GO:0042273">
    <property type="term" value="P:ribosomal large subunit biogenesis"/>
    <property type="evidence" value="ECO:0007669"/>
    <property type="project" value="EnsemblFungi"/>
</dbReference>
<dbReference type="GO" id="GO:0048027">
    <property type="term" value="F:mRNA 5'-UTR binding"/>
    <property type="evidence" value="ECO:0007669"/>
    <property type="project" value="EnsemblFungi"/>
</dbReference>
<feature type="repeat" description="Pumilio" evidence="3">
    <location>
        <begin position="230"/>
        <end position="266"/>
    </location>
</feature>
<dbReference type="SMART" id="SM00025">
    <property type="entry name" value="Pumilio"/>
    <property type="match status" value="5"/>
</dbReference>
<dbReference type="PROSITE" id="PS50303">
    <property type="entry name" value="PUM_HD"/>
    <property type="match status" value="1"/>
</dbReference>
<dbReference type="PROSITE" id="PS50302">
    <property type="entry name" value="PUM"/>
    <property type="match status" value="3"/>
</dbReference>
<feature type="compositionally biased region" description="Acidic residues" evidence="4">
    <location>
        <begin position="80"/>
        <end position="93"/>
    </location>
</feature>
<accession>W6MPJ0</accession>